<dbReference type="Pfam" id="PF09335">
    <property type="entry name" value="VTT_dom"/>
    <property type="match status" value="1"/>
</dbReference>
<dbReference type="InterPro" id="IPR051311">
    <property type="entry name" value="DedA_domain"/>
</dbReference>
<dbReference type="RefSeq" id="WP_005703483.1">
    <property type="nucleotide sequence ID" value="NZ_AEWB02000010.1"/>
</dbReference>
<feature type="transmembrane region" description="Helical" evidence="1">
    <location>
        <begin position="107"/>
        <end position="133"/>
    </location>
</feature>
<dbReference type="Proteomes" id="UP000272690">
    <property type="component" value="Chromosome"/>
</dbReference>
<gene>
    <name evidence="3" type="primary">yqaA</name>
    <name evidence="3" type="ORF">NCTC5906_00480</name>
</gene>
<protein>
    <submittedName>
        <fullName evidence="3">Inner membrane protein yqaA</fullName>
    </submittedName>
</protein>
<keyword evidence="1" id="KW-1133">Transmembrane helix</keyword>
<dbReference type="InterPro" id="IPR032816">
    <property type="entry name" value="VTT_dom"/>
</dbReference>
<keyword evidence="1" id="KW-0472">Membrane</keyword>
<keyword evidence="1" id="KW-0812">Transmembrane</keyword>
<evidence type="ECO:0000259" key="2">
    <source>
        <dbReference type="Pfam" id="PF09335"/>
    </source>
</evidence>
<dbReference type="PANTHER" id="PTHR42709">
    <property type="entry name" value="ALKALINE PHOSPHATASE LIKE PROTEIN"/>
    <property type="match status" value="1"/>
</dbReference>
<dbReference type="PANTHER" id="PTHR42709:SF4">
    <property type="entry name" value="INNER MEMBRANE PROTEIN YQAA"/>
    <property type="match status" value="1"/>
</dbReference>
<sequence length="162" mass="18692">MFDLFSWDWWQSLLGEHRLWIMFASAFLSSTVLPGNSEIIFLTIATPLLWAGSTYFSADIQSLLWVAVFGNSLGSLTTYLLGRWLPPMQKIQDHRKITWVLEKTQRYGSLMLFFSWLPIVGDLFCAVAGWLRLNWVACLVFITLGKIVRYVFLLFLGVNVFL</sequence>
<dbReference type="EMBL" id="LR134327">
    <property type="protein sequence ID" value="VEF41492.1"/>
    <property type="molecule type" value="Genomic_DNA"/>
</dbReference>
<organism evidence="3 4">
    <name type="scientific">Aggregatibacter aphrophilus ATCC 33389</name>
    <dbReference type="NCBI Taxonomy" id="985008"/>
    <lineage>
        <taxon>Bacteria</taxon>
        <taxon>Pseudomonadati</taxon>
        <taxon>Pseudomonadota</taxon>
        <taxon>Gammaproteobacteria</taxon>
        <taxon>Pasteurellales</taxon>
        <taxon>Pasteurellaceae</taxon>
        <taxon>Aggregatibacter</taxon>
    </lineage>
</organism>
<reference evidence="3 4" key="1">
    <citation type="submission" date="2018-12" db="EMBL/GenBank/DDBJ databases">
        <authorList>
            <consortium name="Pathogen Informatics"/>
        </authorList>
    </citation>
    <scope>NUCLEOTIDE SEQUENCE [LARGE SCALE GENOMIC DNA]</scope>
    <source>
        <strain evidence="3 4">NCTC5906</strain>
    </source>
</reference>
<feature type="transmembrane region" description="Helical" evidence="1">
    <location>
        <begin position="139"/>
        <end position="161"/>
    </location>
</feature>
<dbReference type="AlphaFoldDB" id="A0A448F754"/>
<evidence type="ECO:0000313" key="3">
    <source>
        <dbReference type="EMBL" id="VEF41492.1"/>
    </source>
</evidence>
<dbReference type="GeneID" id="49634906"/>
<evidence type="ECO:0000313" key="4">
    <source>
        <dbReference type="Proteomes" id="UP000272690"/>
    </source>
</evidence>
<evidence type="ECO:0000256" key="1">
    <source>
        <dbReference type="SAM" id="Phobius"/>
    </source>
</evidence>
<feature type="domain" description="VTT" evidence="2">
    <location>
        <begin position="53"/>
        <end position="157"/>
    </location>
</feature>
<name>A0A448F754_AGGAP</name>
<proteinExistence type="predicted"/>
<feature type="transmembrane region" description="Helical" evidence="1">
    <location>
        <begin position="64"/>
        <end position="86"/>
    </location>
</feature>
<accession>A0A448F754</accession>
<dbReference type="OrthoDB" id="9814483at2"/>
<feature type="transmembrane region" description="Helical" evidence="1">
    <location>
        <begin position="17"/>
        <end position="33"/>
    </location>
</feature>
<dbReference type="GO" id="GO:0005886">
    <property type="term" value="C:plasma membrane"/>
    <property type="evidence" value="ECO:0007669"/>
    <property type="project" value="UniProtKB-ARBA"/>
</dbReference>